<dbReference type="SMART" id="SM00382">
    <property type="entry name" value="AAA"/>
    <property type="match status" value="1"/>
</dbReference>
<keyword evidence="4" id="KW-0547">Nucleotide-binding</keyword>
<keyword evidence="4" id="KW-0347">Helicase</keyword>
<dbReference type="InterPro" id="IPR019734">
    <property type="entry name" value="TPR_rpt"/>
</dbReference>
<dbReference type="CDD" id="cd18809">
    <property type="entry name" value="SF1_C_RecD"/>
    <property type="match status" value="1"/>
</dbReference>
<dbReference type="eggNOG" id="COG0507">
    <property type="taxonomic scope" value="Bacteria"/>
</dbReference>
<feature type="domain" description="AAA+ ATPase" evidence="3">
    <location>
        <begin position="23"/>
        <end position="233"/>
    </location>
</feature>
<keyword evidence="4" id="KW-0067">ATP-binding</keyword>
<evidence type="ECO:0000313" key="5">
    <source>
        <dbReference type="Proteomes" id="UP000184192"/>
    </source>
</evidence>
<dbReference type="Gene3D" id="3.40.50.300">
    <property type="entry name" value="P-loop containing nucleotide triphosphate hydrolases"/>
    <property type="match status" value="1"/>
</dbReference>
<feature type="repeat" description="TPR" evidence="1">
    <location>
        <begin position="600"/>
        <end position="633"/>
    </location>
</feature>
<dbReference type="Proteomes" id="UP000184192">
    <property type="component" value="Unassembled WGS sequence"/>
</dbReference>
<feature type="repeat" description="TPR" evidence="1">
    <location>
        <begin position="566"/>
        <end position="599"/>
    </location>
</feature>
<dbReference type="GeneID" id="92710700"/>
<dbReference type="Pfam" id="PF05970">
    <property type="entry name" value="PIF1"/>
    <property type="match status" value="1"/>
</dbReference>
<evidence type="ECO:0000259" key="3">
    <source>
        <dbReference type="SMART" id="SM00382"/>
    </source>
</evidence>
<dbReference type="InterPro" id="IPR010285">
    <property type="entry name" value="DNA_helicase_pif1-like_DEAD"/>
</dbReference>
<dbReference type="RefSeq" id="WP_025830885.1">
    <property type="nucleotide sequence ID" value="NZ_CABMFG010000005.1"/>
</dbReference>
<dbReference type="PANTHER" id="PTHR47642">
    <property type="entry name" value="ATP-DEPENDENT DNA HELICASE"/>
    <property type="match status" value="1"/>
</dbReference>
<dbReference type="eggNOG" id="COG0457">
    <property type="taxonomic scope" value="Bacteria"/>
</dbReference>
<protein>
    <submittedName>
        <fullName evidence="4">Helicase</fullName>
    </submittedName>
</protein>
<dbReference type="SUPFAM" id="SSF52540">
    <property type="entry name" value="P-loop containing nucleoside triphosphate hydrolases"/>
    <property type="match status" value="2"/>
</dbReference>
<dbReference type="GO" id="GO:0000723">
    <property type="term" value="P:telomere maintenance"/>
    <property type="evidence" value="ECO:0007669"/>
    <property type="project" value="InterPro"/>
</dbReference>
<keyword evidence="2" id="KW-0175">Coiled coil</keyword>
<keyword evidence="5" id="KW-1185">Reference proteome</keyword>
<dbReference type="PROSITE" id="PS50005">
    <property type="entry name" value="TPR"/>
    <property type="match status" value="2"/>
</dbReference>
<dbReference type="InterPro" id="IPR003593">
    <property type="entry name" value="AAA+_ATPase"/>
</dbReference>
<dbReference type="InterPro" id="IPR051055">
    <property type="entry name" value="PIF1_helicase"/>
</dbReference>
<dbReference type="EMBL" id="FQZN01000002">
    <property type="protein sequence ID" value="SHI43407.1"/>
    <property type="molecule type" value="Genomic_DNA"/>
</dbReference>
<dbReference type="GO" id="GO:0003678">
    <property type="term" value="F:DNA helicase activity"/>
    <property type="evidence" value="ECO:0007669"/>
    <property type="project" value="InterPro"/>
</dbReference>
<dbReference type="FunFam" id="3.40.50.300:FF:001498">
    <property type="entry name" value="ATP-dependent DNA helicase"/>
    <property type="match status" value="1"/>
</dbReference>
<proteinExistence type="predicted"/>
<dbReference type="InterPro" id="IPR027417">
    <property type="entry name" value="P-loop_NTPase"/>
</dbReference>
<keyword evidence="4" id="KW-0378">Hydrolase</keyword>
<dbReference type="SUPFAM" id="SSF48452">
    <property type="entry name" value="TPR-like"/>
    <property type="match status" value="1"/>
</dbReference>
<evidence type="ECO:0000313" key="4">
    <source>
        <dbReference type="EMBL" id="SHI43407.1"/>
    </source>
</evidence>
<dbReference type="AlphaFoldDB" id="A0A1M6B417"/>
<evidence type="ECO:0000256" key="1">
    <source>
        <dbReference type="PROSITE-ProRule" id="PRU00339"/>
    </source>
</evidence>
<dbReference type="Gene3D" id="2.30.30.940">
    <property type="match status" value="1"/>
</dbReference>
<organism evidence="4 5">
    <name type="scientific">Bacteroides stercorirosoris</name>
    <dbReference type="NCBI Taxonomy" id="871324"/>
    <lineage>
        <taxon>Bacteria</taxon>
        <taxon>Pseudomonadati</taxon>
        <taxon>Bacteroidota</taxon>
        <taxon>Bacteroidia</taxon>
        <taxon>Bacteroidales</taxon>
        <taxon>Bacteroidaceae</taxon>
        <taxon>Bacteroides</taxon>
    </lineage>
</organism>
<dbReference type="InterPro" id="IPR011990">
    <property type="entry name" value="TPR-like_helical_dom_sf"/>
</dbReference>
<dbReference type="Pfam" id="PF13432">
    <property type="entry name" value="TPR_16"/>
    <property type="match status" value="2"/>
</dbReference>
<accession>A0A1M6B417</accession>
<keyword evidence="1" id="KW-0802">TPR repeat</keyword>
<feature type="coiled-coil region" evidence="2">
    <location>
        <begin position="506"/>
        <end position="533"/>
    </location>
</feature>
<evidence type="ECO:0000256" key="2">
    <source>
        <dbReference type="SAM" id="Coils"/>
    </source>
</evidence>
<dbReference type="SMART" id="SM00028">
    <property type="entry name" value="TPR"/>
    <property type="match status" value="4"/>
</dbReference>
<reference evidence="5" key="1">
    <citation type="submission" date="2016-11" db="EMBL/GenBank/DDBJ databases">
        <authorList>
            <person name="Varghese N."/>
            <person name="Submissions S."/>
        </authorList>
    </citation>
    <scope>NUCLEOTIDE SEQUENCE [LARGE SCALE GENOMIC DNA]</scope>
    <source>
        <strain evidence="5">DSM 26884</strain>
    </source>
</reference>
<dbReference type="PANTHER" id="PTHR47642:SF7">
    <property type="entry name" value="ATP-DEPENDENT DNA HELICASE PIF1"/>
    <property type="match status" value="1"/>
</dbReference>
<sequence length="670" mass="76556">MTQSIIDTNNKEFQDALSLIQYTRQSVFLTGKAGTGKSTFLRYICQNIKKKHVVLAPTGIAAINAGGSTLHSFFKLPFHPLLPDDPNLSLQRGRIHEFFRYTKPQRKLLEELELIIIDEISMVRADLIDAVDRILRVYSRNLREPFGGKQLLLVGDVFQLEPVVKGDEREILNRFYPTPYFFSARVFGQIDLVSIELQKVYRQTDKVFVSVLDHIRSNTAGAADLQLLNTRYGTDIEENEEDMYITLATRRDNVDYINDRKLAELPGDSVTFHGEVTGDFPESSLPTSRELVLKPGAQVIFIKNDFDRRWVNGTIGVVSGFDEIEETLYIITDDGKECDVKPEHWKNIRYKYNEKKKEIEEEVLGTFSQFPVRLAWAITVHKSQGLTFSRVVIDFTGGVFAGGQAYVALSRCTSLEGIQLKKPVNRADIFVRPEIVNFAERFNNRQAIDRALKQAQADVEYAAATKAFDEGDFEVFLNHFFKAIHSRYDIEKPAVQRLIRHKLGVINKLRDSNEQLKSQMAEQQKRLQTYAREYYLMGNESITLAHDSRAAIANYDKALELYPEYTDAWVRKGITLFNEGRYLEAEECLTRAVKLRPAEFKAVYNRGKLRLKQQDTEGAIADLDKATTLKPEHAGAHELFGDALMQAGKEVEAALQWRLAEEIRKKSSKK</sequence>
<dbReference type="GO" id="GO:0006281">
    <property type="term" value="P:DNA repair"/>
    <property type="evidence" value="ECO:0007669"/>
    <property type="project" value="InterPro"/>
</dbReference>
<name>A0A1M6B417_9BACE</name>
<gene>
    <name evidence="4" type="ORF">SAMN05444350_102161</name>
</gene>
<dbReference type="Gene3D" id="1.25.40.10">
    <property type="entry name" value="Tetratricopeptide repeat domain"/>
    <property type="match status" value="1"/>
</dbReference>